<evidence type="ECO:0000256" key="6">
    <source>
        <dbReference type="ARBA" id="ARBA00023136"/>
    </source>
</evidence>
<dbReference type="PANTHER" id="PTHR46041">
    <property type="entry name" value="MITOCHONDRIAL INNER MEMBRANE PROTEASE SUBUNIT 2"/>
    <property type="match status" value="1"/>
</dbReference>
<dbReference type="GeneID" id="20529056"/>
<dbReference type="EMBL" id="KB932207">
    <property type="protein sequence ID" value="KCV68912.1"/>
    <property type="molecule type" value="Genomic_DNA"/>
</dbReference>
<keyword evidence="3" id="KW-0812">Transmembrane</keyword>
<feature type="region of interest" description="Disordered" evidence="7">
    <location>
        <begin position="13"/>
        <end position="41"/>
    </location>
</feature>
<keyword evidence="9" id="KW-1185">Reference proteome</keyword>
<dbReference type="GO" id="GO:0006465">
    <property type="term" value="P:signal peptide processing"/>
    <property type="evidence" value="ECO:0007669"/>
    <property type="project" value="InterPro"/>
</dbReference>
<dbReference type="GO" id="GO:0004175">
    <property type="term" value="F:endopeptidase activity"/>
    <property type="evidence" value="ECO:0007669"/>
    <property type="project" value="TreeGrafter"/>
</dbReference>
<dbReference type="InterPro" id="IPR036286">
    <property type="entry name" value="LexA/Signal_pep-like_sf"/>
</dbReference>
<evidence type="ECO:0000256" key="7">
    <source>
        <dbReference type="SAM" id="MobiDB-lite"/>
    </source>
</evidence>
<accession>A0A058Z5W9</accession>
<dbReference type="OrthoDB" id="9996127at2759"/>
<dbReference type="CDD" id="cd06462">
    <property type="entry name" value="Peptidase_S24_S26"/>
    <property type="match status" value="1"/>
</dbReference>
<comment type="subcellular location">
    <subcellularLocation>
        <location evidence="1">Membrane</location>
        <topology evidence="1">Single-pass membrane protein</topology>
    </subcellularLocation>
</comment>
<evidence type="ECO:0000313" key="9">
    <source>
        <dbReference type="Proteomes" id="UP000030693"/>
    </source>
</evidence>
<gene>
    <name evidence="8" type="ORF">H696_04331</name>
</gene>
<dbReference type="InterPro" id="IPR037730">
    <property type="entry name" value="IMP2"/>
</dbReference>
<feature type="region of interest" description="Disordered" evidence="7">
    <location>
        <begin position="233"/>
        <end position="299"/>
    </location>
</feature>
<dbReference type="PANTHER" id="PTHR46041:SF2">
    <property type="entry name" value="MITOCHONDRIAL INNER MEMBRANE PROTEASE SUBUNIT 2"/>
    <property type="match status" value="1"/>
</dbReference>
<feature type="region of interest" description="Disordered" evidence="7">
    <location>
        <begin position="439"/>
        <end position="473"/>
    </location>
</feature>
<dbReference type="RefSeq" id="XP_009496483.1">
    <property type="nucleotide sequence ID" value="XM_009498208.1"/>
</dbReference>
<evidence type="ECO:0000256" key="4">
    <source>
        <dbReference type="ARBA" id="ARBA00022801"/>
    </source>
</evidence>
<feature type="compositionally biased region" description="Pro residues" evidence="7">
    <location>
        <begin position="439"/>
        <end position="450"/>
    </location>
</feature>
<evidence type="ECO:0000256" key="5">
    <source>
        <dbReference type="ARBA" id="ARBA00022989"/>
    </source>
</evidence>
<dbReference type="GO" id="GO:0006627">
    <property type="term" value="P:protein processing involved in protein targeting to mitochondrion"/>
    <property type="evidence" value="ECO:0007669"/>
    <property type="project" value="InterPro"/>
</dbReference>
<organism evidence="8">
    <name type="scientific">Fonticula alba</name>
    <name type="common">Slime mold</name>
    <dbReference type="NCBI Taxonomy" id="691883"/>
    <lineage>
        <taxon>Eukaryota</taxon>
        <taxon>Rotosphaerida</taxon>
        <taxon>Fonticulaceae</taxon>
        <taxon>Fonticula</taxon>
    </lineage>
</organism>
<evidence type="ECO:0000256" key="1">
    <source>
        <dbReference type="ARBA" id="ARBA00004167"/>
    </source>
</evidence>
<dbReference type="SUPFAM" id="SSF51306">
    <property type="entry name" value="LexA/Signal peptidase"/>
    <property type="match status" value="1"/>
</dbReference>
<evidence type="ECO:0000256" key="3">
    <source>
        <dbReference type="ARBA" id="ARBA00022692"/>
    </source>
</evidence>
<feature type="compositionally biased region" description="Low complexity" evidence="7">
    <location>
        <begin position="258"/>
        <end position="290"/>
    </location>
</feature>
<keyword evidence="5" id="KW-1133">Transmembrane helix</keyword>
<keyword evidence="4" id="KW-0378">Hydrolase</keyword>
<dbReference type="GO" id="GO:0008236">
    <property type="term" value="F:serine-type peptidase activity"/>
    <property type="evidence" value="ECO:0007669"/>
    <property type="project" value="InterPro"/>
</dbReference>
<evidence type="ECO:0008006" key="10">
    <source>
        <dbReference type="Google" id="ProtNLM"/>
    </source>
</evidence>
<reference evidence="8" key="1">
    <citation type="submission" date="2013-04" db="EMBL/GenBank/DDBJ databases">
        <title>The Genome Sequence of Fonticula alba ATCC 38817.</title>
        <authorList>
            <consortium name="The Broad Institute Genomics Platform"/>
            <person name="Russ C."/>
            <person name="Cuomo C."/>
            <person name="Burger G."/>
            <person name="Gray M.W."/>
            <person name="Holland P.W.H."/>
            <person name="King N."/>
            <person name="Lang F.B.F."/>
            <person name="Roger A.J."/>
            <person name="Ruiz-Trillo I."/>
            <person name="Brown M."/>
            <person name="Walker B."/>
            <person name="Young S."/>
            <person name="Zeng Q."/>
            <person name="Gargeya S."/>
            <person name="Fitzgerald M."/>
            <person name="Haas B."/>
            <person name="Abouelleil A."/>
            <person name="Allen A.W."/>
            <person name="Alvarado L."/>
            <person name="Arachchi H.M."/>
            <person name="Berlin A.M."/>
            <person name="Chapman S.B."/>
            <person name="Gainer-Dewar J."/>
            <person name="Goldberg J."/>
            <person name="Griggs A."/>
            <person name="Gujja S."/>
            <person name="Hansen M."/>
            <person name="Howarth C."/>
            <person name="Imamovic A."/>
            <person name="Ireland A."/>
            <person name="Larimer J."/>
            <person name="McCowan C."/>
            <person name="Murphy C."/>
            <person name="Pearson M."/>
            <person name="Poon T.W."/>
            <person name="Priest M."/>
            <person name="Roberts A."/>
            <person name="Saif S."/>
            <person name="Shea T."/>
            <person name="Sisk P."/>
            <person name="Sykes S."/>
            <person name="Wortman J."/>
            <person name="Nusbaum C."/>
            <person name="Birren B."/>
        </authorList>
    </citation>
    <scope>NUCLEOTIDE SEQUENCE [LARGE SCALE GENOMIC DNA]</scope>
    <source>
        <strain evidence="8">ATCC 38817</strain>
    </source>
</reference>
<keyword evidence="6" id="KW-0472">Membrane</keyword>
<sequence>MWSTRTLQGLLNQVGPNCPGAVPSRRQHDPPRCPFSHPSSAAPRPSLLHLLPLSPALSPPSLSVPHPPCPGTTAVLSFVSFSPPASPPPPMLRKVSQPLGKYLFSSLLAGLFTLYVADNVAYVTLARDDALAPDIRRGDVVLVRRCGPFDLRRGDVVALRADLAPGRRERLLTGELSGVSFRRVIGLGGDLVSTRPEAFGVSAPSIGMPRAMDPLESHRQAALEASMREASLLEATPGPPGDMVSSDGDPSLATSSMPLGAVPPAGAPGVSPGPADPPAKAGTSPAEAAPAPAPGPEHIANHNGGFFEVTPFILLQNNFAWVELPDVAARYPHLSPGTTVPGIHPILLGGVPAARHGVLPASEQMPAGDASALLGRLAAGGAAPTQGLFASGVLLRAGATANGAGSGAYAYYAGLVPKFPLSYFPPASCRDRFRCSCTPEPPDQGRPPAGPGGTGAPPSIARPADQAPLDSSNVGPVSMSLIDGRAVARLWPPARATHGPAAWWQQVAGSHGWPAMADSGSMPRGAAAPESLWPRSFARRPRCPCALVPIRTAANDPVVSAYVWWRVVAPATFSNGRVLYV</sequence>
<protein>
    <recommendedName>
        <fullName evidence="10">Peptidase S26 domain-containing protein</fullName>
    </recommendedName>
</protein>
<name>A0A058Z5W9_FONAL</name>
<evidence type="ECO:0000256" key="2">
    <source>
        <dbReference type="ARBA" id="ARBA00022670"/>
    </source>
</evidence>
<proteinExistence type="predicted"/>
<evidence type="ECO:0000313" key="8">
    <source>
        <dbReference type="EMBL" id="KCV68912.1"/>
    </source>
</evidence>
<keyword evidence="2" id="KW-0645">Protease</keyword>
<dbReference type="GO" id="GO:0042720">
    <property type="term" value="C:mitochondrial inner membrane peptidase complex"/>
    <property type="evidence" value="ECO:0007669"/>
    <property type="project" value="InterPro"/>
</dbReference>
<dbReference type="Proteomes" id="UP000030693">
    <property type="component" value="Unassembled WGS sequence"/>
</dbReference>
<dbReference type="AlphaFoldDB" id="A0A058Z5W9"/>